<reference evidence="2 3" key="2">
    <citation type="submission" date="2013-09" db="EMBL/GenBank/DDBJ databases">
        <title>Whole genome comparison of six Crocosphaera watsonii strains with differing phenotypes.</title>
        <authorList>
            <person name="Bench S.R."/>
            <person name="Heller P."/>
            <person name="Frank I."/>
            <person name="Arciniega M."/>
            <person name="Shilova I.N."/>
            <person name="Zehr J.P."/>
        </authorList>
    </citation>
    <scope>NUCLEOTIDE SEQUENCE [LARGE SCALE GENOMIC DNA]</scope>
    <source>
        <strain evidence="2 3">WH 0401</strain>
    </source>
</reference>
<dbReference type="EMBL" id="CAQM01000305">
    <property type="protein sequence ID" value="CCQ61377.1"/>
    <property type="molecule type" value="Genomic_DNA"/>
</dbReference>
<gene>
    <name evidence="2" type="ORF">CWATWH0401_359</name>
</gene>
<accession>T2JA81</accession>
<name>T2JA81_CROWT</name>
<organism evidence="2 3">
    <name type="scientific">Crocosphaera watsonii WH 0401</name>
    <dbReference type="NCBI Taxonomy" id="555881"/>
    <lineage>
        <taxon>Bacteria</taxon>
        <taxon>Bacillati</taxon>
        <taxon>Cyanobacteriota</taxon>
        <taxon>Cyanophyceae</taxon>
        <taxon>Oscillatoriophycideae</taxon>
        <taxon>Chroococcales</taxon>
        <taxon>Aphanothecaceae</taxon>
        <taxon>Crocosphaera</taxon>
    </lineage>
</organism>
<evidence type="ECO:0000313" key="2">
    <source>
        <dbReference type="EMBL" id="CCQ61377.1"/>
    </source>
</evidence>
<dbReference type="AlphaFoldDB" id="T2JA81"/>
<evidence type="ECO:0000256" key="1">
    <source>
        <dbReference type="SAM" id="Coils"/>
    </source>
</evidence>
<feature type="coiled-coil region" evidence="1">
    <location>
        <begin position="102"/>
        <end position="132"/>
    </location>
</feature>
<keyword evidence="1" id="KW-0175">Coiled coil</keyword>
<sequence length="151" mass="17553">MWFSADTKNPEKLPENIIQMIRDIDSDTLNNFATQPTMIGVLMRKVFDVPFVALLDGDLSGTTPEQKSRYWTIAIPDAYERISHLRYQIDPELSDDISSNFEKESEIDRVELQALKNELEEAKAEINAMKISKIWQLRSQWFKLKQLFGVN</sequence>
<reference evidence="2 3" key="1">
    <citation type="submission" date="2013-01" db="EMBL/GenBank/DDBJ databases">
        <authorList>
            <person name="Bench S."/>
        </authorList>
    </citation>
    <scope>NUCLEOTIDE SEQUENCE [LARGE SCALE GENOMIC DNA]</scope>
    <source>
        <strain evidence="2 3">WH 0401</strain>
    </source>
</reference>
<protein>
    <submittedName>
        <fullName evidence="2">Uncharacterized protein</fullName>
    </submittedName>
</protein>
<proteinExistence type="predicted"/>
<comment type="caution">
    <text evidence="2">The sequence shown here is derived from an EMBL/GenBank/DDBJ whole genome shotgun (WGS) entry which is preliminary data.</text>
</comment>
<dbReference type="Proteomes" id="UP000018198">
    <property type="component" value="Unassembled WGS sequence"/>
</dbReference>
<evidence type="ECO:0000313" key="3">
    <source>
        <dbReference type="Proteomes" id="UP000018198"/>
    </source>
</evidence>